<dbReference type="Proteomes" id="UP000518300">
    <property type="component" value="Unassembled WGS sequence"/>
</dbReference>
<keyword evidence="1" id="KW-0472">Membrane</keyword>
<sequence length="134" mass="14800">MFRSSLIGVAFATAFALTVLLSARRRRTSERHTFAWLMVAAIVAGLSLWRDGVDTLARAMGIYYPPSALFFLACTTLLWLVYRLSLQVADQRQQIKRLAQEVAILAAAEQERRHPSVPAAVPVATQLLGDSRSA</sequence>
<feature type="transmembrane region" description="Helical" evidence="1">
    <location>
        <begin position="6"/>
        <end position="22"/>
    </location>
</feature>
<organism evidence="2 3">
    <name type="scientific">Pyxidicoccus fallax</name>
    <dbReference type="NCBI Taxonomy" id="394095"/>
    <lineage>
        <taxon>Bacteria</taxon>
        <taxon>Pseudomonadati</taxon>
        <taxon>Myxococcota</taxon>
        <taxon>Myxococcia</taxon>
        <taxon>Myxococcales</taxon>
        <taxon>Cystobacterineae</taxon>
        <taxon>Myxococcaceae</taxon>
        <taxon>Pyxidicoccus</taxon>
    </lineage>
</organism>
<evidence type="ECO:0000256" key="1">
    <source>
        <dbReference type="SAM" id="Phobius"/>
    </source>
</evidence>
<reference evidence="2 3" key="1">
    <citation type="submission" date="2020-04" db="EMBL/GenBank/DDBJ databases">
        <title>Draft genome of Pyxidicoccus fallax type strain.</title>
        <authorList>
            <person name="Whitworth D.E."/>
        </authorList>
    </citation>
    <scope>NUCLEOTIDE SEQUENCE [LARGE SCALE GENOMIC DNA]</scope>
    <source>
        <strain evidence="2 3">DSM 14698</strain>
    </source>
</reference>
<comment type="caution">
    <text evidence="2">The sequence shown here is derived from an EMBL/GenBank/DDBJ whole genome shotgun (WGS) entry which is preliminary data.</text>
</comment>
<gene>
    <name evidence="2" type="ORF">HG543_36835</name>
</gene>
<feature type="transmembrane region" description="Helical" evidence="1">
    <location>
        <begin position="34"/>
        <end position="50"/>
    </location>
</feature>
<dbReference type="Pfam" id="PF10066">
    <property type="entry name" value="DUF2304"/>
    <property type="match status" value="1"/>
</dbReference>
<keyword evidence="3" id="KW-1185">Reference proteome</keyword>
<name>A0A848LR57_9BACT</name>
<proteinExistence type="predicted"/>
<feature type="transmembrane region" description="Helical" evidence="1">
    <location>
        <begin position="62"/>
        <end position="82"/>
    </location>
</feature>
<keyword evidence="1" id="KW-1133">Transmembrane helix</keyword>
<dbReference type="InterPro" id="IPR019277">
    <property type="entry name" value="DUF2304"/>
</dbReference>
<accession>A0A848LR57</accession>
<dbReference type="RefSeq" id="WP_169349607.1">
    <property type="nucleotide sequence ID" value="NZ_JABBJJ010000241.1"/>
</dbReference>
<dbReference type="AlphaFoldDB" id="A0A848LR57"/>
<keyword evidence="1" id="KW-0812">Transmembrane</keyword>
<evidence type="ECO:0000313" key="2">
    <source>
        <dbReference type="EMBL" id="NMO20387.1"/>
    </source>
</evidence>
<evidence type="ECO:0000313" key="3">
    <source>
        <dbReference type="Proteomes" id="UP000518300"/>
    </source>
</evidence>
<protein>
    <submittedName>
        <fullName evidence="2">DUF2304 domain-containing protein</fullName>
    </submittedName>
</protein>
<dbReference type="EMBL" id="JABBJJ010000241">
    <property type="protein sequence ID" value="NMO20387.1"/>
    <property type="molecule type" value="Genomic_DNA"/>
</dbReference>